<comment type="similarity">
    <text evidence="6">Belongs to the PINc/VapC protein family.</text>
</comment>
<dbReference type="EMBL" id="BJOV01000005">
    <property type="protein sequence ID" value="GEE03985.1"/>
    <property type="molecule type" value="Genomic_DNA"/>
</dbReference>
<evidence type="ECO:0000259" key="7">
    <source>
        <dbReference type="Pfam" id="PF01850"/>
    </source>
</evidence>
<dbReference type="SUPFAM" id="SSF88723">
    <property type="entry name" value="PIN domain-like"/>
    <property type="match status" value="1"/>
</dbReference>
<dbReference type="GO" id="GO:0016787">
    <property type="term" value="F:hydrolase activity"/>
    <property type="evidence" value="ECO:0007669"/>
    <property type="project" value="UniProtKB-KW"/>
</dbReference>
<evidence type="ECO:0000256" key="6">
    <source>
        <dbReference type="HAMAP-Rule" id="MF_00265"/>
    </source>
</evidence>
<reference evidence="9" key="1">
    <citation type="submission" date="2019-06" db="EMBL/GenBank/DDBJ databases">
        <title>Gordonia isolated from sludge of a wastewater treatment plant.</title>
        <authorList>
            <person name="Tamura T."/>
            <person name="Aoyama K."/>
            <person name="Kang Y."/>
            <person name="Saito S."/>
            <person name="Akiyama N."/>
            <person name="Yazawa K."/>
            <person name="Gonoi T."/>
            <person name="Mikami Y."/>
        </authorList>
    </citation>
    <scope>NUCLEOTIDE SEQUENCE [LARGE SCALE GENOMIC DNA]</scope>
    <source>
        <strain evidence="9">NBRC 107696</strain>
    </source>
</reference>
<dbReference type="AlphaFoldDB" id="A0A7I9VF98"/>
<keyword evidence="5 6" id="KW-0460">Magnesium</keyword>
<dbReference type="CDD" id="cd09873">
    <property type="entry name" value="PIN_Pae0151-like"/>
    <property type="match status" value="1"/>
</dbReference>
<dbReference type="InterPro" id="IPR002716">
    <property type="entry name" value="PIN_dom"/>
</dbReference>
<keyword evidence="6" id="KW-0800">Toxin</keyword>
<evidence type="ECO:0000313" key="9">
    <source>
        <dbReference type="Proteomes" id="UP000444960"/>
    </source>
</evidence>
<feature type="binding site" evidence="6">
    <location>
        <position position="95"/>
    </location>
    <ligand>
        <name>Mg(2+)</name>
        <dbReference type="ChEBI" id="CHEBI:18420"/>
    </ligand>
</feature>
<keyword evidence="2 6" id="KW-0540">Nuclease</keyword>
<dbReference type="EC" id="3.1.-.-" evidence="6"/>
<dbReference type="InterPro" id="IPR029060">
    <property type="entry name" value="PIN-like_dom_sf"/>
</dbReference>
<evidence type="ECO:0000256" key="1">
    <source>
        <dbReference type="ARBA" id="ARBA00022649"/>
    </source>
</evidence>
<organism evidence="8 9">
    <name type="scientific">Gordonia spumicola</name>
    <dbReference type="NCBI Taxonomy" id="589161"/>
    <lineage>
        <taxon>Bacteria</taxon>
        <taxon>Bacillati</taxon>
        <taxon>Actinomycetota</taxon>
        <taxon>Actinomycetes</taxon>
        <taxon>Mycobacteriales</taxon>
        <taxon>Gordoniaceae</taxon>
        <taxon>Gordonia</taxon>
    </lineage>
</organism>
<dbReference type="InterPro" id="IPR044153">
    <property type="entry name" value="PIN_Pae0151-like"/>
</dbReference>
<dbReference type="PANTHER" id="PTHR35901:SF1">
    <property type="entry name" value="EXONUCLEASE VAPC9"/>
    <property type="match status" value="1"/>
</dbReference>
<comment type="cofactor">
    <cofactor evidence="6">
        <name>Mg(2+)</name>
        <dbReference type="ChEBI" id="CHEBI:18420"/>
    </cofactor>
</comment>
<dbReference type="GO" id="GO:0004540">
    <property type="term" value="F:RNA nuclease activity"/>
    <property type="evidence" value="ECO:0007669"/>
    <property type="project" value="InterPro"/>
</dbReference>
<dbReference type="InterPro" id="IPR022907">
    <property type="entry name" value="VapC_family"/>
</dbReference>
<evidence type="ECO:0000256" key="5">
    <source>
        <dbReference type="ARBA" id="ARBA00022842"/>
    </source>
</evidence>
<evidence type="ECO:0000313" key="8">
    <source>
        <dbReference type="EMBL" id="GEE03985.1"/>
    </source>
</evidence>
<proteinExistence type="inferred from homology"/>
<keyword evidence="3 6" id="KW-0479">Metal-binding</keyword>
<protein>
    <recommendedName>
        <fullName evidence="6">Ribonuclease VapC</fullName>
        <shortName evidence="6">RNase VapC</shortName>
        <ecNumber evidence="6">3.1.-.-</ecNumber>
    </recommendedName>
    <alternativeName>
        <fullName evidence="6">Toxin VapC</fullName>
    </alternativeName>
</protein>
<sequence length="129" mass="13970">MIVVDSSVVAAALIHTGPDASWAETVLLSDDVFAPVLMHYETANVIRRATARGDIDRSAGAAAFGDLRALPITMVPFELTAQRSWELRDTITMYDGAFVAAAELVKSPLYTLDRRLAQAPGPRCRIITP</sequence>
<gene>
    <name evidence="6" type="primary">vapC</name>
    <name evidence="8" type="ORF">nbrc107696_44310</name>
</gene>
<feature type="domain" description="PIN" evidence="7">
    <location>
        <begin position="2"/>
        <end position="120"/>
    </location>
</feature>
<dbReference type="PANTHER" id="PTHR35901">
    <property type="entry name" value="RIBONUCLEASE VAPC3"/>
    <property type="match status" value="1"/>
</dbReference>
<comment type="function">
    <text evidence="6">Toxic component of a toxin-antitoxin (TA) system. An RNase.</text>
</comment>
<accession>A0A7I9VF98</accession>
<dbReference type="HAMAP" id="MF_00265">
    <property type="entry name" value="VapC_Nob1"/>
    <property type="match status" value="1"/>
</dbReference>
<dbReference type="Pfam" id="PF01850">
    <property type="entry name" value="PIN"/>
    <property type="match status" value="1"/>
</dbReference>
<keyword evidence="1 6" id="KW-1277">Toxin-antitoxin system</keyword>
<evidence type="ECO:0000256" key="3">
    <source>
        <dbReference type="ARBA" id="ARBA00022723"/>
    </source>
</evidence>
<dbReference type="GO" id="GO:0000287">
    <property type="term" value="F:magnesium ion binding"/>
    <property type="evidence" value="ECO:0007669"/>
    <property type="project" value="UniProtKB-UniRule"/>
</dbReference>
<keyword evidence="4 6" id="KW-0378">Hydrolase</keyword>
<feature type="binding site" evidence="6">
    <location>
        <position position="5"/>
    </location>
    <ligand>
        <name>Mg(2+)</name>
        <dbReference type="ChEBI" id="CHEBI:18420"/>
    </ligand>
</feature>
<evidence type="ECO:0000256" key="2">
    <source>
        <dbReference type="ARBA" id="ARBA00022722"/>
    </source>
</evidence>
<keyword evidence="9" id="KW-1185">Reference proteome</keyword>
<dbReference type="GO" id="GO:0090729">
    <property type="term" value="F:toxin activity"/>
    <property type="evidence" value="ECO:0007669"/>
    <property type="project" value="UniProtKB-KW"/>
</dbReference>
<name>A0A7I9VF98_9ACTN</name>
<evidence type="ECO:0000256" key="4">
    <source>
        <dbReference type="ARBA" id="ARBA00022801"/>
    </source>
</evidence>
<comment type="caution">
    <text evidence="8">The sequence shown here is derived from an EMBL/GenBank/DDBJ whole genome shotgun (WGS) entry which is preliminary data.</text>
</comment>
<dbReference type="Gene3D" id="3.40.50.1010">
    <property type="entry name" value="5'-nuclease"/>
    <property type="match status" value="1"/>
</dbReference>
<dbReference type="Proteomes" id="UP000444960">
    <property type="component" value="Unassembled WGS sequence"/>
</dbReference>
<dbReference type="InterPro" id="IPR051619">
    <property type="entry name" value="TypeII_TA_RNase_PINc/VapC"/>
</dbReference>